<evidence type="ECO:0000256" key="3">
    <source>
        <dbReference type="ARBA" id="ARBA00022840"/>
    </source>
</evidence>
<dbReference type="SUPFAM" id="SSF52540">
    <property type="entry name" value="P-loop containing nucleoside triphosphate hydrolases"/>
    <property type="match status" value="1"/>
</dbReference>
<evidence type="ECO:0000259" key="6">
    <source>
        <dbReference type="PROSITE" id="PS51192"/>
    </source>
</evidence>
<dbReference type="Gene3D" id="3.40.50.300">
    <property type="entry name" value="P-loop containing nucleotide triphosphate hydrolases"/>
    <property type="match status" value="2"/>
</dbReference>
<dbReference type="PROSITE" id="PS51192">
    <property type="entry name" value="HELICASE_ATP_BIND_1"/>
    <property type="match status" value="1"/>
</dbReference>
<feature type="domain" description="Helicase ATP-binding" evidence="6">
    <location>
        <begin position="451"/>
        <end position="566"/>
    </location>
</feature>
<dbReference type="InterPro" id="IPR011545">
    <property type="entry name" value="DEAD/DEAH_box_helicase_dom"/>
</dbReference>
<dbReference type="EC" id="5.6.2.4" evidence="5"/>
<feature type="domain" description="Helicase C-terminal" evidence="7">
    <location>
        <begin position="608"/>
        <end position="792"/>
    </location>
</feature>
<dbReference type="Pfam" id="PF00270">
    <property type="entry name" value="DEAD"/>
    <property type="match status" value="1"/>
</dbReference>
<accession>A0ABR4QL56</accession>
<dbReference type="PANTHER" id="PTHR13710">
    <property type="entry name" value="DNA HELICASE RECQ FAMILY MEMBER"/>
    <property type="match status" value="1"/>
</dbReference>
<evidence type="ECO:0000313" key="8">
    <source>
        <dbReference type="EMBL" id="KAL5110434.1"/>
    </source>
</evidence>
<proteinExistence type="inferred from homology"/>
<evidence type="ECO:0000259" key="7">
    <source>
        <dbReference type="PROSITE" id="PS51194"/>
    </source>
</evidence>
<dbReference type="EMBL" id="JAKROA010000002">
    <property type="protein sequence ID" value="KAL5110434.1"/>
    <property type="molecule type" value="Genomic_DNA"/>
</dbReference>
<evidence type="ECO:0000256" key="2">
    <source>
        <dbReference type="ARBA" id="ARBA00022741"/>
    </source>
</evidence>
<comment type="caution">
    <text evidence="8">The sequence shown here is derived from an EMBL/GenBank/DDBJ whole genome shotgun (WGS) entry which is preliminary data.</text>
</comment>
<dbReference type="SMART" id="SM00490">
    <property type="entry name" value="HELICc"/>
    <property type="match status" value="1"/>
</dbReference>
<gene>
    <name evidence="8" type="ORF">TcWFU_005726</name>
</gene>
<name>A0ABR4QL56_9CEST</name>
<evidence type="ECO:0000256" key="1">
    <source>
        <dbReference type="ARBA" id="ARBA00005446"/>
    </source>
</evidence>
<evidence type="ECO:0000256" key="5">
    <source>
        <dbReference type="ARBA" id="ARBA00034808"/>
    </source>
</evidence>
<keyword evidence="2" id="KW-0547">Nucleotide-binding</keyword>
<comment type="similarity">
    <text evidence="1">Belongs to the helicase family. RecQ subfamily.</text>
</comment>
<dbReference type="Pfam" id="PF00271">
    <property type="entry name" value="Helicase_C"/>
    <property type="match status" value="1"/>
</dbReference>
<keyword evidence="8" id="KW-0378">Hydrolase</keyword>
<reference evidence="8 9" key="1">
    <citation type="journal article" date="2022" name="Front. Cell. Infect. Microbiol.">
        <title>The Genomes of Two Strains of Taenia crassiceps the Animal Model for the Study of Human Cysticercosis.</title>
        <authorList>
            <person name="Bobes R.J."/>
            <person name="Estrada K."/>
            <person name="Rios-Valencia D.G."/>
            <person name="Calderon-Gallegos A."/>
            <person name="de la Torre P."/>
            <person name="Carrero J.C."/>
            <person name="Sanchez-Flores A."/>
            <person name="Laclette J.P."/>
        </authorList>
    </citation>
    <scope>NUCLEOTIDE SEQUENCE [LARGE SCALE GENOMIC DNA]</scope>
    <source>
        <strain evidence="8">WFUcys</strain>
    </source>
</reference>
<keyword evidence="8" id="KW-0347">Helicase</keyword>
<protein>
    <recommendedName>
        <fullName evidence="5">DNA 3'-5' helicase</fullName>
        <ecNumber evidence="5">5.6.2.4</ecNumber>
    </recommendedName>
</protein>
<keyword evidence="9" id="KW-1185">Reference proteome</keyword>
<dbReference type="InterPro" id="IPR014001">
    <property type="entry name" value="Helicase_ATP-bd"/>
</dbReference>
<dbReference type="PANTHER" id="PTHR13710:SF108">
    <property type="entry name" value="ATP-DEPENDENT DNA HELICASE Q4"/>
    <property type="match status" value="1"/>
</dbReference>
<dbReference type="InterPro" id="IPR027417">
    <property type="entry name" value="P-loop_NTPase"/>
</dbReference>
<comment type="catalytic activity">
    <reaction evidence="4">
        <text>Couples ATP hydrolysis with the unwinding of duplex DNA by translocating in the 3'-5' direction.</text>
        <dbReference type="EC" id="5.6.2.4"/>
    </reaction>
</comment>
<dbReference type="Proteomes" id="UP001651158">
    <property type="component" value="Unassembled WGS sequence"/>
</dbReference>
<keyword evidence="3" id="KW-0067">ATP-binding</keyword>
<dbReference type="GO" id="GO:0004386">
    <property type="term" value="F:helicase activity"/>
    <property type="evidence" value="ECO:0007669"/>
    <property type="project" value="UniProtKB-KW"/>
</dbReference>
<evidence type="ECO:0000256" key="4">
    <source>
        <dbReference type="ARBA" id="ARBA00034617"/>
    </source>
</evidence>
<dbReference type="InterPro" id="IPR001650">
    <property type="entry name" value="Helicase_C-like"/>
</dbReference>
<evidence type="ECO:0000313" key="9">
    <source>
        <dbReference type="Proteomes" id="UP001651158"/>
    </source>
</evidence>
<organism evidence="8 9">
    <name type="scientific">Taenia crassiceps</name>
    <dbReference type="NCBI Taxonomy" id="6207"/>
    <lineage>
        <taxon>Eukaryota</taxon>
        <taxon>Metazoa</taxon>
        <taxon>Spiralia</taxon>
        <taxon>Lophotrochozoa</taxon>
        <taxon>Platyhelminthes</taxon>
        <taxon>Cestoda</taxon>
        <taxon>Eucestoda</taxon>
        <taxon>Cyclophyllidea</taxon>
        <taxon>Taeniidae</taxon>
        <taxon>Taenia</taxon>
    </lineage>
</organism>
<sequence>MAKTAAKTAQYGSILQRSKFGVYLGLSLLPRKMSEPNPWDMEPFLSKKPTKLQKSKSQLLLASRLRTNILTGGRGSHPPNEMCSKLKLLNFRAASFSGCHSKISSSLYYRNCEFNDHKENIVPPSLRGFGEQYSSQKPSFGLEGNSLDLSQINHILNPSSIENRDRASNTESVDGEIPAKISENTRSYVRNNLFGVKQTKGMIKKTGSFMSAEFCDLDKVAKAVEETLPLNDETDSLNNCLQSTEVLASESVASVMGDKLSPSLIRPTTTGADAVASRNRRTGLPGNYIKLNLRKKFFSRVGARRQALSRLQIRRAKFAKKFGTRGRRVGNLRGNWGGKCPKNAPEFRVQLNEKETEEMELDYGEVEWRIADLVKLRSQFPEGPQLGELLNAGREAPEKRLSIMQKGVNLDLQGTRSGAGNMAYACWQINSPCYANGVWEISMLSNTGGNLSNQVLPAMSPIRGTYISSSQGDLRGYYAYVLMSPEALVESDWILRQNRLPSISFVCIDEAHCLADWSHHFRPSYLQICNLLRNRLGVNQFLGLSATCTPSTIKNICQNLGMGDAVKLDTDCDAENRLNPLDPDGGYIQPFPNIIPTNLLVTASMDRDRDEALIRILRRPPFSEQPSILIYAASRDLTERLAGYIRTRLQEVKEKIGRRTVGWNTAVYHAGLSPKERARVQKRFMDGRIRVLVATSAFGMGLNKQDLQAVIHFSMPKSFENYIQEIGRVGRNGQQSFCHIFLAPGFSAQTETDTISAANAVTLPPEEAREANELRRHIFANHIDPVQLKRVLGLVFGDRDPIEINRTCRPVVALDIDQISEQLDIKTESLATLITYMHLRSDVPPLITILSSGPMRITVSCYGGPLEMAHVSTRSLAVSAWLGHLKSRATSAAGFTTTNLREVTLDLVTLCNAWGWRPDAVVRELRGLEWNNGVAPGAPPRRTGVNVALSGTPRASWFWVHANDKLTMRLDSELAYLQRRLQEVEQASLRSLVQLQSAIALVAVDSVDEIDFSRDCVRVRSWTFHARVEAHFNETVEEIPSAWPPRISKKKEQSVRVTVREFMHLHGQNLSPGQVTGRVIANIFHGIGSPNFPTTAWSRVRRFWRSYLDVDWPTLQRIATTELVAARLAFP</sequence>
<dbReference type="PROSITE" id="PS51194">
    <property type="entry name" value="HELICASE_CTER"/>
    <property type="match status" value="1"/>
</dbReference>